<evidence type="ECO:0000313" key="2">
    <source>
        <dbReference type="Proteomes" id="UP000547614"/>
    </source>
</evidence>
<reference evidence="1 2" key="1">
    <citation type="submission" date="2020-08" db="EMBL/GenBank/DDBJ databases">
        <title>Genomic Encyclopedia of Type Strains, Phase III (KMG-III): the genomes of soil and plant-associated and newly described type strains.</title>
        <authorList>
            <person name="Whitman W."/>
        </authorList>
    </citation>
    <scope>NUCLEOTIDE SEQUENCE [LARGE SCALE GENOMIC DNA]</scope>
    <source>
        <strain evidence="1 2">CECT 7282</strain>
    </source>
</reference>
<organism evidence="1 2">
    <name type="scientific">Halomonas cerina</name>
    <dbReference type="NCBI Taxonomy" id="447424"/>
    <lineage>
        <taxon>Bacteria</taxon>
        <taxon>Pseudomonadati</taxon>
        <taxon>Pseudomonadota</taxon>
        <taxon>Gammaproteobacteria</taxon>
        <taxon>Oceanospirillales</taxon>
        <taxon>Halomonadaceae</taxon>
        <taxon>Halomonas</taxon>
    </lineage>
</organism>
<name>A0A839V9E6_9GAMM</name>
<evidence type="ECO:0000313" key="1">
    <source>
        <dbReference type="EMBL" id="MBB3192072.1"/>
    </source>
</evidence>
<proteinExistence type="predicted"/>
<dbReference type="EMBL" id="JACHXP010000021">
    <property type="protein sequence ID" value="MBB3192072.1"/>
    <property type="molecule type" value="Genomic_DNA"/>
</dbReference>
<protein>
    <recommendedName>
        <fullName evidence="3">Transcriptional regulator</fullName>
    </recommendedName>
</protein>
<gene>
    <name evidence="1" type="ORF">FHR94_003348</name>
</gene>
<dbReference type="Proteomes" id="UP000547614">
    <property type="component" value="Unassembled WGS sequence"/>
</dbReference>
<evidence type="ECO:0008006" key="3">
    <source>
        <dbReference type="Google" id="ProtNLM"/>
    </source>
</evidence>
<dbReference type="AlphaFoldDB" id="A0A839V9E6"/>
<keyword evidence="2" id="KW-1185">Reference proteome</keyword>
<sequence>MKLAEYLRELDQPGADGHIPLEQFAERAGTTVGYLRVHVIRARKPASLRYMRRLAQASEGKVSLLDVLRHYGVTDEELDMKARAA</sequence>
<accession>A0A839V9E6</accession>
<dbReference type="RefSeq" id="WP_183327344.1">
    <property type="nucleotide sequence ID" value="NZ_JACHXP010000021.1"/>
</dbReference>
<comment type="caution">
    <text evidence="1">The sequence shown here is derived from an EMBL/GenBank/DDBJ whole genome shotgun (WGS) entry which is preliminary data.</text>
</comment>